<evidence type="ECO:0000259" key="10">
    <source>
        <dbReference type="PROSITE" id="PS50885"/>
    </source>
</evidence>
<dbReference type="InterPro" id="IPR005467">
    <property type="entry name" value="His_kinase_dom"/>
</dbReference>
<evidence type="ECO:0000256" key="5">
    <source>
        <dbReference type="ARBA" id="ARBA00022777"/>
    </source>
</evidence>
<evidence type="ECO:0000256" key="1">
    <source>
        <dbReference type="ARBA" id="ARBA00000085"/>
    </source>
</evidence>
<evidence type="ECO:0000256" key="4">
    <source>
        <dbReference type="ARBA" id="ARBA00022741"/>
    </source>
</evidence>
<evidence type="ECO:0000256" key="7">
    <source>
        <dbReference type="ARBA" id="ARBA00023012"/>
    </source>
</evidence>
<reference evidence="11" key="1">
    <citation type="submission" date="2020-09" db="EMBL/GenBank/DDBJ databases">
        <title>Desulfogranum mesoprofundum gen. nov., sp. nov., a novel mesophilic, sulfate-reducing chemolithoautotroph isolated from a deep-sea hydrothermal vent chimney in the Suiyo Seamount.</title>
        <authorList>
            <person name="Hashimoto Y."/>
            <person name="Nakagawa S."/>
        </authorList>
    </citation>
    <scope>NUCLEOTIDE SEQUENCE</scope>
    <source>
        <strain evidence="11">KT2</strain>
    </source>
</reference>
<dbReference type="AlphaFoldDB" id="A0A8D5FRW2"/>
<dbReference type="SMART" id="SM00304">
    <property type="entry name" value="HAMP"/>
    <property type="match status" value="1"/>
</dbReference>
<feature type="domain" description="Histidine kinase" evidence="9">
    <location>
        <begin position="261"/>
        <end position="471"/>
    </location>
</feature>
<dbReference type="PANTHER" id="PTHR43065">
    <property type="entry name" value="SENSOR HISTIDINE KINASE"/>
    <property type="match status" value="1"/>
</dbReference>
<feature type="transmembrane region" description="Helical" evidence="8">
    <location>
        <begin position="172"/>
        <end position="195"/>
    </location>
</feature>
<keyword evidence="6" id="KW-0067">ATP-binding</keyword>
<protein>
    <recommendedName>
        <fullName evidence="2">histidine kinase</fullName>
        <ecNumber evidence="2">2.7.13.3</ecNumber>
    </recommendedName>
</protein>
<dbReference type="RefSeq" id="WP_228856423.1">
    <property type="nucleotide sequence ID" value="NZ_AP024086.1"/>
</dbReference>
<dbReference type="Pfam" id="PF00672">
    <property type="entry name" value="HAMP"/>
    <property type="match status" value="1"/>
</dbReference>
<evidence type="ECO:0000256" key="2">
    <source>
        <dbReference type="ARBA" id="ARBA00012438"/>
    </source>
</evidence>
<dbReference type="PROSITE" id="PS50885">
    <property type="entry name" value="HAMP"/>
    <property type="match status" value="1"/>
</dbReference>
<feature type="transmembrane region" description="Helical" evidence="8">
    <location>
        <begin position="15"/>
        <end position="32"/>
    </location>
</feature>
<evidence type="ECO:0000313" key="12">
    <source>
        <dbReference type="Proteomes" id="UP000826725"/>
    </source>
</evidence>
<keyword evidence="4" id="KW-0547">Nucleotide-binding</keyword>
<dbReference type="SMART" id="SM00388">
    <property type="entry name" value="HisKA"/>
    <property type="match status" value="1"/>
</dbReference>
<accession>A0A8D5FRW2</accession>
<evidence type="ECO:0000313" key="11">
    <source>
        <dbReference type="EMBL" id="BCL60281.1"/>
    </source>
</evidence>
<keyword evidence="5 11" id="KW-0418">Kinase</keyword>
<dbReference type="PANTHER" id="PTHR43065:SF46">
    <property type="entry name" value="C4-DICARBOXYLATE TRANSPORT SENSOR PROTEIN DCTB"/>
    <property type="match status" value="1"/>
</dbReference>
<evidence type="ECO:0000259" key="9">
    <source>
        <dbReference type="PROSITE" id="PS50109"/>
    </source>
</evidence>
<name>A0A8D5FRW2_9BACT</name>
<dbReference type="EMBL" id="AP024086">
    <property type="protein sequence ID" value="BCL60281.1"/>
    <property type="molecule type" value="Genomic_DNA"/>
</dbReference>
<sequence length="471" mass="53839">MFRPLRLSLIGRFKFIHICYVIGILIIGYISYEDLRTAEEKLQIMGLAYKLNNIILEVRRYEKNYLLYNTPQALHENAKFIDLALKTQRDMSDKVEKLKVAPMLEELSSHIETYRRSFRQFTRADPTSPDLHKDIIEKIRLQGQQMVELSEHLVKFEHTQIYSILKELKQQLVIWATIAILLSILIPFLIFSRIFDPLTVIKKATKDIALGRFKKLEIPATRDEMQQVMEAFNTMVQELEHRQDQLVQSKKLSSIGTLTAGVAHQLNNPLNNISTSCQIAIDDLESNDQELIRRMLKNIEQETHRARDIVKGLLEFSRLQEFTLRPSTLVNIVNRAVELVKSQIPADIIITVNVPKDLVLPVDIQRMQEVFLNLLINASQSIEHQGTITISARVDEQENSVLIEITDTGQGIPTEIRGQLFDPFYTTKEEGKGTGLGLSVVYGIIQRHHGEISVESTPGEGASFHIKLPLG</sequence>
<feature type="domain" description="HAMP" evidence="10">
    <location>
        <begin position="192"/>
        <end position="244"/>
    </location>
</feature>
<dbReference type="KEGG" id="dbk:DGMP_09740"/>
<keyword evidence="8" id="KW-1133">Transmembrane helix</keyword>
<dbReference type="GO" id="GO:0016020">
    <property type="term" value="C:membrane"/>
    <property type="evidence" value="ECO:0007669"/>
    <property type="project" value="InterPro"/>
</dbReference>
<dbReference type="GO" id="GO:0000155">
    <property type="term" value="F:phosphorelay sensor kinase activity"/>
    <property type="evidence" value="ECO:0007669"/>
    <property type="project" value="InterPro"/>
</dbReference>
<keyword evidence="8" id="KW-0812">Transmembrane</keyword>
<keyword evidence="8" id="KW-0472">Membrane</keyword>
<dbReference type="SMART" id="SM00387">
    <property type="entry name" value="HATPase_c"/>
    <property type="match status" value="1"/>
</dbReference>
<dbReference type="CDD" id="cd06225">
    <property type="entry name" value="HAMP"/>
    <property type="match status" value="1"/>
</dbReference>
<dbReference type="GO" id="GO:0005524">
    <property type="term" value="F:ATP binding"/>
    <property type="evidence" value="ECO:0007669"/>
    <property type="project" value="UniProtKB-KW"/>
</dbReference>
<gene>
    <name evidence="11" type="ORF">DGMP_09740</name>
</gene>
<keyword evidence="7" id="KW-0902">Two-component regulatory system</keyword>
<proteinExistence type="predicted"/>
<dbReference type="Proteomes" id="UP000826725">
    <property type="component" value="Chromosome"/>
</dbReference>
<dbReference type="PROSITE" id="PS50109">
    <property type="entry name" value="HIS_KIN"/>
    <property type="match status" value="1"/>
</dbReference>
<keyword evidence="3" id="KW-0808">Transferase</keyword>
<dbReference type="EC" id="2.7.13.3" evidence="2"/>
<dbReference type="Pfam" id="PF00512">
    <property type="entry name" value="HisKA"/>
    <property type="match status" value="1"/>
</dbReference>
<dbReference type="InterPro" id="IPR003661">
    <property type="entry name" value="HisK_dim/P_dom"/>
</dbReference>
<dbReference type="InterPro" id="IPR003594">
    <property type="entry name" value="HATPase_dom"/>
</dbReference>
<evidence type="ECO:0000256" key="3">
    <source>
        <dbReference type="ARBA" id="ARBA00022679"/>
    </source>
</evidence>
<dbReference type="InterPro" id="IPR003660">
    <property type="entry name" value="HAMP_dom"/>
</dbReference>
<comment type="catalytic activity">
    <reaction evidence="1">
        <text>ATP + protein L-histidine = ADP + protein N-phospho-L-histidine.</text>
        <dbReference type="EC" id="2.7.13.3"/>
    </reaction>
</comment>
<organism evidence="11 12">
    <name type="scientific">Desulfomarina profundi</name>
    <dbReference type="NCBI Taxonomy" id="2772557"/>
    <lineage>
        <taxon>Bacteria</taxon>
        <taxon>Pseudomonadati</taxon>
        <taxon>Thermodesulfobacteriota</taxon>
        <taxon>Desulfobulbia</taxon>
        <taxon>Desulfobulbales</taxon>
        <taxon>Desulfobulbaceae</taxon>
        <taxon>Desulfomarina</taxon>
    </lineage>
</organism>
<evidence type="ECO:0000256" key="6">
    <source>
        <dbReference type="ARBA" id="ARBA00022840"/>
    </source>
</evidence>
<evidence type="ECO:0000256" key="8">
    <source>
        <dbReference type="SAM" id="Phobius"/>
    </source>
</evidence>
<dbReference type="CDD" id="cd00082">
    <property type="entry name" value="HisKA"/>
    <property type="match status" value="1"/>
</dbReference>
<dbReference type="Pfam" id="PF02518">
    <property type="entry name" value="HATPase_c"/>
    <property type="match status" value="1"/>
</dbReference>
<keyword evidence="12" id="KW-1185">Reference proteome</keyword>